<evidence type="ECO:0000313" key="1">
    <source>
        <dbReference type="EMBL" id="MBA4537985.1"/>
    </source>
</evidence>
<proteinExistence type="predicted"/>
<dbReference type="Proteomes" id="UP000570010">
    <property type="component" value="Unassembled WGS sequence"/>
</dbReference>
<organism evidence="2 3">
    <name type="scientific">Bacillus aquiflavi</name>
    <dbReference type="NCBI Taxonomy" id="2672567"/>
    <lineage>
        <taxon>Bacteria</taxon>
        <taxon>Bacillati</taxon>
        <taxon>Bacillota</taxon>
        <taxon>Bacilli</taxon>
        <taxon>Bacillales</taxon>
        <taxon>Bacillaceae</taxon>
        <taxon>Bacillus</taxon>
    </lineage>
</organism>
<comment type="caution">
    <text evidence="2">The sequence shown here is derived from an EMBL/GenBank/DDBJ whole genome shotgun (WGS) entry which is preliminary data.</text>
</comment>
<dbReference type="EMBL" id="JAAIWN010000029">
    <property type="protein sequence ID" value="NEY82241.1"/>
    <property type="molecule type" value="Genomic_DNA"/>
</dbReference>
<dbReference type="RefSeq" id="WP_163242597.1">
    <property type="nucleotide sequence ID" value="NZ_CP082780.1"/>
</dbReference>
<dbReference type="AlphaFoldDB" id="A0A6B3W2Y5"/>
<dbReference type="EMBL" id="JACEIO010000031">
    <property type="protein sequence ID" value="MBA4537985.1"/>
    <property type="molecule type" value="Genomic_DNA"/>
</dbReference>
<evidence type="ECO:0000313" key="3">
    <source>
        <dbReference type="Proteomes" id="UP000472971"/>
    </source>
</evidence>
<evidence type="ECO:0000313" key="2">
    <source>
        <dbReference type="EMBL" id="NEY82241.1"/>
    </source>
</evidence>
<gene>
    <name evidence="2" type="ORF">G4D64_12180</name>
    <name evidence="1" type="ORF">H1Z61_12790</name>
</gene>
<name>A0A6B3W2Y5_9BACI</name>
<dbReference type="Proteomes" id="UP000472971">
    <property type="component" value="Unassembled WGS sequence"/>
</dbReference>
<reference evidence="2 3" key="1">
    <citation type="submission" date="2020-02" db="EMBL/GenBank/DDBJ databases">
        <title>Bacillus aquiflavi sp. nov., isolated from yellow water of strong flavor Chinese baijiu in Yibin region of China.</title>
        <authorList>
            <person name="Xie J."/>
        </authorList>
    </citation>
    <scope>NUCLEOTIDE SEQUENCE [LARGE SCALE GENOMIC DNA]</scope>
    <source>
        <strain evidence="2 3">3H-10</strain>
    </source>
</reference>
<protein>
    <submittedName>
        <fullName evidence="2">Uncharacterized protein</fullName>
    </submittedName>
</protein>
<evidence type="ECO:0000313" key="4">
    <source>
        <dbReference type="Proteomes" id="UP000570010"/>
    </source>
</evidence>
<reference evidence="1 4" key="2">
    <citation type="submission" date="2020-07" db="EMBL/GenBank/DDBJ databases">
        <authorList>
            <person name="Feng H."/>
        </authorList>
    </citation>
    <scope>NUCLEOTIDE SEQUENCE [LARGE SCALE GENOMIC DNA]</scope>
    <source>
        <strain evidence="1">S-12</strain>
        <strain evidence="4">s-12</strain>
    </source>
</reference>
<sequence>MNFQLNRINPNQTQVMFTDGRFETLTNEELEYLLAQTDAAQSIQYEEEGVAIDSVH</sequence>
<accession>A0A6B3W2Y5</accession>
<keyword evidence="3" id="KW-1185">Reference proteome</keyword>